<dbReference type="Gene3D" id="1.10.260.40">
    <property type="entry name" value="lambda repressor-like DNA-binding domains"/>
    <property type="match status" value="1"/>
</dbReference>
<dbReference type="InterPro" id="IPR010982">
    <property type="entry name" value="Lambda_DNA-bd_dom_sf"/>
</dbReference>
<evidence type="ECO:0000313" key="6">
    <source>
        <dbReference type="Proteomes" id="UP000587527"/>
    </source>
</evidence>
<dbReference type="CDD" id="cd01392">
    <property type="entry name" value="HTH_LacI"/>
    <property type="match status" value="1"/>
</dbReference>
<dbReference type="AlphaFoldDB" id="A0A841BP71"/>
<accession>A0A841BP71</accession>
<dbReference type="Gene3D" id="3.40.50.2300">
    <property type="match status" value="2"/>
</dbReference>
<dbReference type="PANTHER" id="PTHR30146">
    <property type="entry name" value="LACI-RELATED TRANSCRIPTIONAL REPRESSOR"/>
    <property type="match status" value="1"/>
</dbReference>
<evidence type="ECO:0000256" key="2">
    <source>
        <dbReference type="ARBA" id="ARBA00023125"/>
    </source>
</evidence>
<dbReference type="GO" id="GO:0000976">
    <property type="term" value="F:transcription cis-regulatory region binding"/>
    <property type="evidence" value="ECO:0007669"/>
    <property type="project" value="TreeGrafter"/>
</dbReference>
<evidence type="ECO:0000313" key="5">
    <source>
        <dbReference type="EMBL" id="MBB5868989.1"/>
    </source>
</evidence>
<dbReference type="GO" id="GO:0003700">
    <property type="term" value="F:DNA-binding transcription factor activity"/>
    <property type="evidence" value="ECO:0007669"/>
    <property type="project" value="TreeGrafter"/>
</dbReference>
<sequence>MTTRLSTVAKFAGVSEATVSRVLYGKPGVSQATRDTVLTALDVFGFPRPDPVRTDRARLIGLVLPDLQNPVFPAFADLIGATLIQRGLIPALCTRTSDGVSESHYIEMLLAQQVGGIIFVGGSYADAGPEQCRQLDERKLPIVLINAADENLGVPRVCVDDTQAVAQAMAHLTGMGHQRIGLVLGPVGHVPSARKLAGFARFWESRGESRWRRWVDHTVFSVEGGRVSAHRLLAEGVTALVCGSDALALGAIRAVRKQGLTVPGDVSVVGFDDSAYMGVTDPPLTTVRQPIKTMAMAAVSSLLAQLEGRTVSRDEVLFDPELIVRGSTGPCRVTAADLA</sequence>
<evidence type="ECO:0000259" key="4">
    <source>
        <dbReference type="PROSITE" id="PS50932"/>
    </source>
</evidence>
<comment type="caution">
    <text evidence="5">The sequence shown here is derived from an EMBL/GenBank/DDBJ whole genome shotgun (WGS) entry which is preliminary data.</text>
</comment>
<dbReference type="PANTHER" id="PTHR30146:SF153">
    <property type="entry name" value="LACTOSE OPERON REPRESSOR"/>
    <property type="match status" value="1"/>
</dbReference>
<dbReference type="SUPFAM" id="SSF53822">
    <property type="entry name" value="Periplasmic binding protein-like I"/>
    <property type="match status" value="1"/>
</dbReference>
<dbReference type="Pfam" id="PF13377">
    <property type="entry name" value="Peripla_BP_3"/>
    <property type="match status" value="1"/>
</dbReference>
<dbReference type="SUPFAM" id="SSF47413">
    <property type="entry name" value="lambda repressor-like DNA-binding domains"/>
    <property type="match status" value="1"/>
</dbReference>
<feature type="domain" description="HTH lacI-type" evidence="4">
    <location>
        <begin position="3"/>
        <end position="58"/>
    </location>
</feature>
<dbReference type="InterPro" id="IPR000843">
    <property type="entry name" value="HTH_LacI"/>
</dbReference>
<dbReference type="PROSITE" id="PS50932">
    <property type="entry name" value="HTH_LACI_2"/>
    <property type="match status" value="1"/>
</dbReference>
<dbReference type="InterPro" id="IPR028082">
    <property type="entry name" value="Peripla_BP_I"/>
</dbReference>
<dbReference type="EMBL" id="JACHMN010000002">
    <property type="protein sequence ID" value="MBB5868989.1"/>
    <property type="molecule type" value="Genomic_DNA"/>
</dbReference>
<dbReference type="InterPro" id="IPR046335">
    <property type="entry name" value="LacI/GalR-like_sensor"/>
</dbReference>
<proteinExistence type="predicted"/>
<organism evidence="5 6">
    <name type="scientific">Allocatelliglobosispora scoriae</name>
    <dbReference type="NCBI Taxonomy" id="643052"/>
    <lineage>
        <taxon>Bacteria</taxon>
        <taxon>Bacillati</taxon>
        <taxon>Actinomycetota</taxon>
        <taxon>Actinomycetes</taxon>
        <taxon>Micromonosporales</taxon>
        <taxon>Micromonosporaceae</taxon>
        <taxon>Allocatelliglobosispora</taxon>
    </lineage>
</organism>
<keyword evidence="6" id="KW-1185">Reference proteome</keyword>
<keyword evidence="2 5" id="KW-0238">DNA-binding</keyword>
<evidence type="ECO:0000256" key="1">
    <source>
        <dbReference type="ARBA" id="ARBA00023015"/>
    </source>
</evidence>
<dbReference type="RefSeq" id="WP_184835322.1">
    <property type="nucleotide sequence ID" value="NZ_JACHMN010000002.1"/>
</dbReference>
<dbReference type="Pfam" id="PF00356">
    <property type="entry name" value="LacI"/>
    <property type="match status" value="1"/>
</dbReference>
<keyword evidence="1" id="KW-0805">Transcription regulation</keyword>
<dbReference type="Proteomes" id="UP000587527">
    <property type="component" value="Unassembled WGS sequence"/>
</dbReference>
<protein>
    <submittedName>
        <fullName evidence="5">DNA-binding LacI/PurR family transcriptional regulator</fullName>
    </submittedName>
</protein>
<keyword evidence="3" id="KW-0804">Transcription</keyword>
<dbReference type="SMART" id="SM00354">
    <property type="entry name" value="HTH_LACI"/>
    <property type="match status" value="1"/>
</dbReference>
<evidence type="ECO:0000256" key="3">
    <source>
        <dbReference type="ARBA" id="ARBA00023163"/>
    </source>
</evidence>
<gene>
    <name evidence="5" type="ORF">F4553_002368</name>
</gene>
<name>A0A841BP71_9ACTN</name>
<reference evidence="5 6" key="1">
    <citation type="submission" date="2020-08" db="EMBL/GenBank/DDBJ databases">
        <title>Sequencing the genomes of 1000 actinobacteria strains.</title>
        <authorList>
            <person name="Klenk H.-P."/>
        </authorList>
    </citation>
    <scope>NUCLEOTIDE SEQUENCE [LARGE SCALE GENOMIC DNA]</scope>
    <source>
        <strain evidence="5 6">DSM 45362</strain>
    </source>
</reference>